<dbReference type="Proteomes" id="UP000011518">
    <property type="component" value="Unassembled WGS sequence"/>
</dbReference>
<feature type="region of interest" description="Disordered" evidence="1">
    <location>
        <begin position="141"/>
        <end position="162"/>
    </location>
</feature>
<dbReference type="EMBL" id="KB320760">
    <property type="protein sequence ID" value="ELW63882.1"/>
    <property type="molecule type" value="Genomic_DNA"/>
</dbReference>
<protein>
    <submittedName>
        <fullName evidence="2">Uncharacterized protein</fullName>
    </submittedName>
</protein>
<feature type="compositionally biased region" description="Low complexity" evidence="1">
    <location>
        <begin position="142"/>
        <end position="162"/>
    </location>
</feature>
<dbReference type="InParanoid" id="L9KRR8"/>
<proteinExistence type="predicted"/>
<evidence type="ECO:0000313" key="3">
    <source>
        <dbReference type="Proteomes" id="UP000011518"/>
    </source>
</evidence>
<accession>L9KRR8</accession>
<organism evidence="2 3">
    <name type="scientific">Tupaia chinensis</name>
    <name type="common">Chinese tree shrew</name>
    <name type="synonym">Tupaia belangeri chinensis</name>
    <dbReference type="NCBI Taxonomy" id="246437"/>
    <lineage>
        <taxon>Eukaryota</taxon>
        <taxon>Metazoa</taxon>
        <taxon>Chordata</taxon>
        <taxon>Craniata</taxon>
        <taxon>Vertebrata</taxon>
        <taxon>Euteleostomi</taxon>
        <taxon>Mammalia</taxon>
        <taxon>Eutheria</taxon>
        <taxon>Euarchontoglires</taxon>
        <taxon>Scandentia</taxon>
        <taxon>Tupaiidae</taxon>
        <taxon>Tupaia</taxon>
    </lineage>
</organism>
<dbReference type="AlphaFoldDB" id="L9KRR8"/>
<keyword evidence="3" id="KW-1185">Reference proteome</keyword>
<name>L9KRR8_TUPCH</name>
<reference evidence="3" key="2">
    <citation type="journal article" date="2013" name="Nat. Commun.">
        <title>Genome of the Chinese tree shrew.</title>
        <authorList>
            <person name="Fan Y."/>
            <person name="Huang Z.Y."/>
            <person name="Cao C.C."/>
            <person name="Chen C.S."/>
            <person name="Chen Y.X."/>
            <person name="Fan D.D."/>
            <person name="He J."/>
            <person name="Hou H.L."/>
            <person name="Hu L."/>
            <person name="Hu X.T."/>
            <person name="Jiang X.T."/>
            <person name="Lai R."/>
            <person name="Lang Y.S."/>
            <person name="Liang B."/>
            <person name="Liao S.G."/>
            <person name="Mu D."/>
            <person name="Ma Y.Y."/>
            <person name="Niu Y.Y."/>
            <person name="Sun X.Q."/>
            <person name="Xia J.Q."/>
            <person name="Xiao J."/>
            <person name="Xiong Z.Q."/>
            <person name="Xu L."/>
            <person name="Yang L."/>
            <person name="Zhang Y."/>
            <person name="Zhao W."/>
            <person name="Zhao X.D."/>
            <person name="Zheng Y.T."/>
            <person name="Zhou J.M."/>
            <person name="Zhu Y.B."/>
            <person name="Zhang G.J."/>
            <person name="Wang J."/>
            <person name="Yao Y.G."/>
        </authorList>
    </citation>
    <scope>NUCLEOTIDE SEQUENCE [LARGE SCALE GENOMIC DNA]</scope>
</reference>
<sequence>MSQFVVWLIRSSDTAERKPTGALSPRALGSGVLQILQTRLDAAPPLAKAYGAGPDGSGWGGILEILSPQEKQCNSSFGPSFRFPFMAFTEASKDKQASKRQTGGKIEKTFPGKAVGYSGATAIYRGLICAKRCFQALPQHPTRTISSTSRQSQGRGQHCSRP</sequence>
<evidence type="ECO:0000313" key="2">
    <source>
        <dbReference type="EMBL" id="ELW63882.1"/>
    </source>
</evidence>
<reference evidence="3" key="1">
    <citation type="submission" date="2012-07" db="EMBL/GenBank/DDBJ databases">
        <title>Genome of the Chinese tree shrew, a rising model animal genetically related to primates.</title>
        <authorList>
            <person name="Zhang G."/>
            <person name="Fan Y."/>
            <person name="Yao Y."/>
            <person name="Huang Z."/>
        </authorList>
    </citation>
    <scope>NUCLEOTIDE SEQUENCE [LARGE SCALE GENOMIC DNA]</scope>
</reference>
<evidence type="ECO:0000256" key="1">
    <source>
        <dbReference type="SAM" id="MobiDB-lite"/>
    </source>
</evidence>
<gene>
    <name evidence="2" type="ORF">TREES_T100018616</name>
</gene>